<accession>A0AAU8B5J9</accession>
<organism evidence="1">
    <name type="scientific">Dulem virus 39</name>
    <dbReference type="NCBI Taxonomy" id="3145757"/>
    <lineage>
        <taxon>Viruses</taxon>
        <taxon>Duplodnaviria</taxon>
        <taxon>Heunggongvirae</taxon>
        <taxon>Uroviricota</taxon>
        <taxon>Caudoviricetes</taxon>
    </lineage>
</organism>
<reference evidence="1" key="1">
    <citation type="submission" date="2024-03" db="EMBL/GenBank/DDBJ databases">
        <title>Diverse circular DNA viruses in blood, oral, and fecal samples of captive lemurs.</title>
        <authorList>
            <person name="Paietta E.N."/>
            <person name="Kraberger S."/>
            <person name="Lund M.C."/>
            <person name="Custer J.M."/>
            <person name="Vargas K.M."/>
            <person name="Ehmke E.E."/>
            <person name="Yoder A.D."/>
            <person name="Varsani A."/>
        </authorList>
    </citation>
    <scope>NUCLEOTIDE SEQUENCE</scope>
    <source>
        <strain evidence="1">Duke_28FS_1</strain>
    </source>
</reference>
<proteinExistence type="predicted"/>
<name>A0AAU8B5J9_9CAUD</name>
<protein>
    <submittedName>
        <fullName evidence="1">Uncharacterized protein</fullName>
    </submittedName>
</protein>
<sequence>MERLTRIGSKGEIWIVDNDETRRLGRKEAAYKKLTEYEEHEEQGLLLKLPCKVGDTVYLIDDIDNVFDRVSVVTGIEIDVDTVYIMISDGPETSSSSSYGVDDFGKTVFLTQAEAEEALKRMGREENQ</sequence>
<dbReference type="EMBL" id="PP511791">
    <property type="protein sequence ID" value="XCD07514.1"/>
    <property type="molecule type" value="Genomic_DNA"/>
</dbReference>
<evidence type="ECO:0000313" key="1">
    <source>
        <dbReference type="EMBL" id="XCD07514.1"/>
    </source>
</evidence>